<feature type="domain" description="Pop1 N-terminal" evidence="5">
    <location>
        <begin position="113"/>
        <end position="171"/>
    </location>
</feature>
<keyword evidence="3" id="KW-0539">Nucleus</keyword>
<proteinExistence type="predicted"/>
<evidence type="ECO:0000313" key="8">
    <source>
        <dbReference type="Proteomes" id="UP000053237"/>
    </source>
</evidence>
<comment type="caution">
    <text evidence="7">The sequence shown here is derived from an EMBL/GenBank/DDBJ whole genome shotgun (WGS) entry which is preliminary data.</text>
</comment>
<dbReference type="Pfam" id="PF08170">
    <property type="entry name" value="POPLD"/>
    <property type="match status" value="1"/>
</dbReference>
<evidence type="ECO:0008006" key="9">
    <source>
        <dbReference type="Google" id="ProtNLM"/>
    </source>
</evidence>
<keyword evidence="8" id="KW-1185">Reference proteome</keyword>
<evidence type="ECO:0000256" key="4">
    <source>
        <dbReference type="SAM" id="MobiDB-lite"/>
    </source>
</evidence>
<feature type="domain" description="POPLD" evidence="6">
    <location>
        <begin position="515"/>
        <end position="591"/>
    </location>
</feature>
<dbReference type="STRING" id="65357.A0A024G170"/>
<organism evidence="7 8">
    <name type="scientific">Albugo candida</name>
    <dbReference type="NCBI Taxonomy" id="65357"/>
    <lineage>
        <taxon>Eukaryota</taxon>
        <taxon>Sar</taxon>
        <taxon>Stramenopiles</taxon>
        <taxon>Oomycota</taxon>
        <taxon>Peronosporomycetes</taxon>
        <taxon>Albuginales</taxon>
        <taxon>Albuginaceae</taxon>
        <taxon>Albugo</taxon>
    </lineage>
</organism>
<dbReference type="AlphaFoldDB" id="A0A024G170"/>
<keyword evidence="2" id="KW-0819">tRNA processing</keyword>
<feature type="compositionally biased region" description="Basic residues" evidence="4">
    <location>
        <begin position="61"/>
        <end position="86"/>
    </location>
</feature>
<dbReference type="Pfam" id="PF06978">
    <property type="entry name" value="POP1_N"/>
    <property type="match status" value="1"/>
</dbReference>
<dbReference type="Proteomes" id="UP000053237">
    <property type="component" value="Unassembled WGS sequence"/>
</dbReference>
<evidence type="ECO:0000256" key="2">
    <source>
        <dbReference type="ARBA" id="ARBA00022694"/>
    </source>
</evidence>
<evidence type="ECO:0000256" key="3">
    <source>
        <dbReference type="ARBA" id="ARBA00023242"/>
    </source>
</evidence>
<dbReference type="GO" id="GO:0000172">
    <property type="term" value="C:ribonuclease MRP complex"/>
    <property type="evidence" value="ECO:0007669"/>
    <property type="project" value="InterPro"/>
</dbReference>
<dbReference type="GO" id="GO:0001682">
    <property type="term" value="P:tRNA 5'-leader removal"/>
    <property type="evidence" value="ECO:0007669"/>
    <property type="project" value="InterPro"/>
</dbReference>
<evidence type="ECO:0000256" key="1">
    <source>
        <dbReference type="ARBA" id="ARBA00004123"/>
    </source>
</evidence>
<feature type="compositionally biased region" description="Polar residues" evidence="4">
    <location>
        <begin position="34"/>
        <end position="44"/>
    </location>
</feature>
<evidence type="ECO:0000313" key="7">
    <source>
        <dbReference type="EMBL" id="CCI40065.1"/>
    </source>
</evidence>
<comment type="subcellular location">
    <subcellularLocation>
        <location evidence="1">Nucleus</location>
    </subcellularLocation>
</comment>
<dbReference type="GO" id="GO:0005655">
    <property type="term" value="C:nucleolar ribonuclease P complex"/>
    <property type="evidence" value="ECO:0007669"/>
    <property type="project" value="InterPro"/>
</dbReference>
<dbReference type="EMBL" id="CAIX01000005">
    <property type="protein sequence ID" value="CCI40065.1"/>
    <property type="molecule type" value="Genomic_DNA"/>
</dbReference>
<dbReference type="PANTHER" id="PTHR22731">
    <property type="entry name" value="RIBONUCLEASES P/MRP PROTEIN SUBUNIT POP1"/>
    <property type="match status" value="1"/>
</dbReference>
<gene>
    <name evidence="7" type="ORF">BN9_008490</name>
</gene>
<feature type="region of interest" description="Disordered" evidence="4">
    <location>
        <begin position="34"/>
        <end position="86"/>
    </location>
</feature>
<reference evidence="7 8" key="1">
    <citation type="submission" date="2012-05" db="EMBL/GenBank/DDBJ databases">
        <title>Recombination and specialization in a pathogen metapopulation.</title>
        <authorList>
            <person name="Gardiner A."/>
            <person name="Kemen E."/>
            <person name="Schultz-Larsen T."/>
            <person name="MacLean D."/>
            <person name="Van Oosterhout C."/>
            <person name="Jones J.D.G."/>
        </authorList>
    </citation>
    <scope>NUCLEOTIDE SEQUENCE [LARGE SCALE GENOMIC DNA]</scope>
    <source>
        <strain evidence="7 8">Ac Nc2</strain>
    </source>
</reference>
<accession>A0A024G170</accession>
<dbReference type="InParanoid" id="A0A024G170"/>
<dbReference type="OrthoDB" id="442863at2759"/>
<dbReference type="InterPro" id="IPR012590">
    <property type="entry name" value="POPLD_dom"/>
</dbReference>
<dbReference type="InterPro" id="IPR039182">
    <property type="entry name" value="Pop1"/>
</dbReference>
<sequence length="767" mass="87629">MTGPQVIQVVEFASARAFELQTLHQVAHSSSLYSETDIKLSQQKNQRRRRANAFHSYRTPQRLRHSHQKRVKQNSKPHNRKLRRQHPRLLHERALAATNGYQLTSSQPPILLEKQLLRTHFWHAKRMKMQECWGFQLPRHRSDKSVSAALTALRKSAVVCDFSYYGILELCGSPQYIDSLLRCVSDPLGSDILDEDVLSGQCEGRLLLYHFQTFPRALIGPASFMWRPCPALSEKQLWLWIHPAAFVESASAITAACEHMNSENPHNPVHLFDRRGELARFQIRGRGTASILLSLCSKSTSGTFVTADWEEILMHGRRKNLEVFRRELHDQKRNNKTHPFDQNRTTYDSIFPVIIQDPRWKDSNDVKTEQMLSLMSEPTPREIPSNIVYSPLTGADITASLNNSDDIEPDVEKLMQEITDLSEWKGYRQAPSRSQMEDALTVDSTQHLSVSPLSLLWSPRGRTFVNSNFTHDHTMNQIRYIRRRKPMDSKAHVDGFEMHLMFIRQSNSAFPDLSGWDILVVPSYSVTLLEALSSRGAMIIGLEENHAISTVGNAMSFPADYPDTKAGQQYWSQRATKEFEHNMKRPKGKRLVPKKALGRENLDFAPSWNELGGENSLEAWVVLRNKAYMQSFNFIMEAPILPTAVKTLVPVILSLPRRGCFEVNMRLFLPNLMEIESYQDSQWQGTQLSLSHSVDDRRILLGFVTSAVYDRPKGRHRGIGFCGADQLQLLASLSGTKQENSFLAMTCSQQSVMLRPVRLCVLVPPMR</sequence>
<dbReference type="InterPro" id="IPR009723">
    <property type="entry name" value="Pop1_N"/>
</dbReference>
<evidence type="ECO:0000259" key="6">
    <source>
        <dbReference type="Pfam" id="PF08170"/>
    </source>
</evidence>
<name>A0A024G170_9STRA</name>
<dbReference type="PANTHER" id="PTHR22731:SF3">
    <property type="entry name" value="RIBONUCLEASES P_MRP PROTEIN SUBUNIT POP1"/>
    <property type="match status" value="1"/>
</dbReference>
<protein>
    <recommendedName>
        <fullName evidence="9">Pop1 N-terminal domain-containing protein</fullName>
    </recommendedName>
</protein>
<evidence type="ECO:0000259" key="5">
    <source>
        <dbReference type="Pfam" id="PF06978"/>
    </source>
</evidence>